<dbReference type="PROSITE" id="PS50113">
    <property type="entry name" value="PAC"/>
    <property type="match status" value="2"/>
</dbReference>
<dbReference type="EC" id="2.7.13.3" evidence="2"/>
<protein>
    <recommendedName>
        <fullName evidence="2">histidine kinase</fullName>
        <ecNumber evidence="2">2.7.13.3</ecNumber>
    </recommendedName>
</protein>
<dbReference type="SUPFAM" id="SSF55785">
    <property type="entry name" value="PYP-like sensor domain (PAS domain)"/>
    <property type="match status" value="3"/>
</dbReference>
<evidence type="ECO:0000259" key="7">
    <source>
        <dbReference type="PROSITE" id="PS50112"/>
    </source>
</evidence>
<dbReference type="SMART" id="SM00086">
    <property type="entry name" value="PAC"/>
    <property type="match status" value="3"/>
</dbReference>
<dbReference type="AlphaFoldDB" id="A0A3G2L4B1"/>
<evidence type="ECO:0000313" key="9">
    <source>
        <dbReference type="EMBL" id="AYN67006.1"/>
    </source>
</evidence>
<dbReference type="RefSeq" id="WP_121848056.1">
    <property type="nucleotide sequence ID" value="NZ_CP032050.1"/>
</dbReference>
<dbReference type="PROSITE" id="PS50109">
    <property type="entry name" value="HIS_KIN"/>
    <property type="match status" value="1"/>
</dbReference>
<dbReference type="InterPro" id="IPR005467">
    <property type="entry name" value="His_kinase_dom"/>
</dbReference>
<gene>
    <name evidence="9" type="ORF">D1013_06275</name>
</gene>
<dbReference type="InterPro" id="IPR035965">
    <property type="entry name" value="PAS-like_dom_sf"/>
</dbReference>
<dbReference type="InterPro" id="IPR004358">
    <property type="entry name" value="Sig_transdc_His_kin-like_C"/>
</dbReference>
<dbReference type="KEGG" id="emar:D1013_06275"/>
<feature type="domain" description="PAC" evidence="8">
    <location>
        <begin position="205"/>
        <end position="256"/>
    </location>
</feature>
<sequence>MPKGTEIDNQKYLIKQLPNATAFVNVDFEVVYASDKWLKLYNLKASEVFGKRIDYLYSNSNNQITNTLSDCISEKVDKTFEECKYDPSGKKWFEWHCNPWIDEKENVIGLIIHTEDVTHQKLAETNLGRLRSKLDIISKIGKIGSWEYDLAADKLIWCAVTKKIHEVAADYEPTIEEGIHFYRDGYSRNMIAMAVHDAMTKGTSYSEKLMLITAKGNEIWVQANGTPVYENGQVVALRGTFQDINEKVISENKTKASETLLHTLIDNLPLNIYIKDKESRKILVNKSECDFLGVNDPQELLGKSNYELYDSDIAEKLNQEDQQVMDTLVPIINKESSIRQKNGKTTTFLVSKIPLIGEHGKVNGIVGISHDITNIKQNESKLRDLVNVASLQNKKLVNFAHIVSHNLRSHTANFSMLLEFLVDEKDEDEKKNIMGMLTNASNNLMETLENLNEVVAINTNVGLEKKPILLHEKIETVQQNLTAFLKSHNATIINDVEKDATVKVVPAYMESILMNFITNAVKYRDPNREPIVKLSFQNTNGSTMLSIEDNGLGIDLKRYGDKLFGMYKTFHNHKDSRGIGLYITKNQIEAMKGRVAVCSEVGTGTTFNIYFNEKD</sequence>
<dbReference type="Pfam" id="PF08447">
    <property type="entry name" value="PAS_3"/>
    <property type="match status" value="1"/>
</dbReference>
<feature type="domain" description="Histidine kinase" evidence="6">
    <location>
        <begin position="402"/>
        <end position="615"/>
    </location>
</feature>
<dbReference type="InterPro" id="IPR000700">
    <property type="entry name" value="PAS-assoc_C"/>
</dbReference>
<dbReference type="NCBIfam" id="TIGR00229">
    <property type="entry name" value="sensory_box"/>
    <property type="match status" value="2"/>
</dbReference>
<reference evidence="9 10" key="1">
    <citation type="submission" date="2018-08" db="EMBL/GenBank/DDBJ databases">
        <title>The reduced genetic potential of extracellular carbohydrate catabolism in Euzebyella marina RN62, a Flavobacteriia bacterium isolated from the hadal water.</title>
        <authorList>
            <person name="Xue C."/>
        </authorList>
    </citation>
    <scope>NUCLEOTIDE SEQUENCE [LARGE SCALE GENOMIC DNA]</scope>
    <source>
        <strain evidence="9 10">RN62</strain>
    </source>
</reference>
<evidence type="ECO:0000259" key="8">
    <source>
        <dbReference type="PROSITE" id="PS50113"/>
    </source>
</evidence>
<dbReference type="PRINTS" id="PR00344">
    <property type="entry name" value="BCTRLSENSOR"/>
</dbReference>
<evidence type="ECO:0000256" key="3">
    <source>
        <dbReference type="ARBA" id="ARBA00022553"/>
    </source>
</evidence>
<name>A0A3G2L4B1_9FLAO</name>
<dbReference type="GO" id="GO:0004673">
    <property type="term" value="F:protein histidine kinase activity"/>
    <property type="evidence" value="ECO:0007669"/>
    <property type="project" value="UniProtKB-EC"/>
</dbReference>
<feature type="domain" description="PAC" evidence="8">
    <location>
        <begin position="332"/>
        <end position="384"/>
    </location>
</feature>
<evidence type="ECO:0000256" key="5">
    <source>
        <dbReference type="ARBA" id="ARBA00022777"/>
    </source>
</evidence>
<dbReference type="PANTHER" id="PTHR43304:SF1">
    <property type="entry name" value="PAC DOMAIN-CONTAINING PROTEIN"/>
    <property type="match status" value="1"/>
</dbReference>
<dbReference type="Proteomes" id="UP000276309">
    <property type="component" value="Chromosome"/>
</dbReference>
<dbReference type="CDD" id="cd00130">
    <property type="entry name" value="PAS"/>
    <property type="match status" value="1"/>
</dbReference>
<comment type="catalytic activity">
    <reaction evidence="1">
        <text>ATP + protein L-histidine = ADP + protein N-phospho-L-histidine.</text>
        <dbReference type="EC" id="2.7.13.3"/>
    </reaction>
</comment>
<dbReference type="Gene3D" id="3.30.565.10">
    <property type="entry name" value="Histidine kinase-like ATPase, C-terminal domain"/>
    <property type="match status" value="1"/>
</dbReference>
<dbReference type="InterPro" id="IPR013656">
    <property type="entry name" value="PAS_4"/>
</dbReference>
<evidence type="ECO:0000259" key="6">
    <source>
        <dbReference type="PROSITE" id="PS50109"/>
    </source>
</evidence>
<evidence type="ECO:0000256" key="1">
    <source>
        <dbReference type="ARBA" id="ARBA00000085"/>
    </source>
</evidence>
<keyword evidence="10" id="KW-1185">Reference proteome</keyword>
<dbReference type="InterPro" id="IPR000014">
    <property type="entry name" value="PAS"/>
</dbReference>
<dbReference type="Pfam" id="PF02518">
    <property type="entry name" value="HATPase_c"/>
    <property type="match status" value="1"/>
</dbReference>
<dbReference type="PROSITE" id="PS50112">
    <property type="entry name" value="PAS"/>
    <property type="match status" value="1"/>
</dbReference>
<dbReference type="InterPro" id="IPR013655">
    <property type="entry name" value="PAS_fold_3"/>
</dbReference>
<dbReference type="InterPro" id="IPR036890">
    <property type="entry name" value="HATPase_C_sf"/>
</dbReference>
<accession>A0A3G2L4B1</accession>
<dbReference type="InterPro" id="IPR001610">
    <property type="entry name" value="PAC"/>
</dbReference>
<evidence type="ECO:0000256" key="4">
    <source>
        <dbReference type="ARBA" id="ARBA00022679"/>
    </source>
</evidence>
<dbReference type="InterPro" id="IPR052162">
    <property type="entry name" value="Sensor_kinase/Photoreceptor"/>
</dbReference>
<keyword evidence="3" id="KW-0597">Phosphoprotein</keyword>
<dbReference type="SMART" id="SM00091">
    <property type="entry name" value="PAS"/>
    <property type="match status" value="2"/>
</dbReference>
<dbReference type="SUPFAM" id="SSF55874">
    <property type="entry name" value="ATPase domain of HSP90 chaperone/DNA topoisomerase II/histidine kinase"/>
    <property type="match status" value="1"/>
</dbReference>
<evidence type="ECO:0000256" key="2">
    <source>
        <dbReference type="ARBA" id="ARBA00012438"/>
    </source>
</evidence>
<evidence type="ECO:0000313" key="10">
    <source>
        <dbReference type="Proteomes" id="UP000276309"/>
    </source>
</evidence>
<dbReference type="InterPro" id="IPR003594">
    <property type="entry name" value="HATPase_dom"/>
</dbReference>
<dbReference type="PANTHER" id="PTHR43304">
    <property type="entry name" value="PHYTOCHROME-LIKE PROTEIN CPH1"/>
    <property type="match status" value="1"/>
</dbReference>
<organism evidence="9 10">
    <name type="scientific">Euzebyella marina</name>
    <dbReference type="NCBI Taxonomy" id="1761453"/>
    <lineage>
        <taxon>Bacteria</taxon>
        <taxon>Pseudomonadati</taxon>
        <taxon>Bacteroidota</taxon>
        <taxon>Flavobacteriia</taxon>
        <taxon>Flavobacteriales</taxon>
        <taxon>Flavobacteriaceae</taxon>
        <taxon>Euzebyella</taxon>
    </lineage>
</organism>
<dbReference type="Pfam" id="PF08448">
    <property type="entry name" value="PAS_4"/>
    <property type="match status" value="2"/>
</dbReference>
<keyword evidence="5" id="KW-0418">Kinase</keyword>
<proteinExistence type="predicted"/>
<dbReference type="OrthoDB" id="5522855at2"/>
<feature type="domain" description="PAS" evidence="7">
    <location>
        <begin position="6"/>
        <end position="75"/>
    </location>
</feature>
<dbReference type="EMBL" id="CP032050">
    <property type="protein sequence ID" value="AYN67006.1"/>
    <property type="molecule type" value="Genomic_DNA"/>
</dbReference>
<dbReference type="SMART" id="SM00387">
    <property type="entry name" value="HATPase_c"/>
    <property type="match status" value="1"/>
</dbReference>
<dbReference type="Gene3D" id="3.30.450.20">
    <property type="entry name" value="PAS domain"/>
    <property type="match status" value="3"/>
</dbReference>
<keyword evidence="4" id="KW-0808">Transferase</keyword>